<name>C0EDR0_9FIRM</name>
<dbReference type="HOGENOM" id="CLU_2381116_0_0_9"/>
<dbReference type="AlphaFoldDB" id="C0EDR0"/>
<evidence type="ECO:0000313" key="2">
    <source>
        <dbReference type="Proteomes" id="UP000003340"/>
    </source>
</evidence>
<keyword evidence="2" id="KW-1185">Reference proteome</keyword>
<accession>C0EDR0</accession>
<reference evidence="1 2" key="2">
    <citation type="submission" date="2009-02" db="EMBL/GenBank/DDBJ databases">
        <title>Draft genome sequence of Clostridium methylpentosum (DSM 5476).</title>
        <authorList>
            <person name="Sudarsanam P."/>
            <person name="Ley R."/>
            <person name="Guruge J."/>
            <person name="Turnbaugh P.J."/>
            <person name="Mahowald M."/>
            <person name="Liep D."/>
            <person name="Gordon J."/>
        </authorList>
    </citation>
    <scope>NUCLEOTIDE SEQUENCE [LARGE SCALE GENOMIC DNA]</scope>
    <source>
        <strain evidence="1 2">DSM 5476</strain>
    </source>
</reference>
<evidence type="ECO:0000313" key="1">
    <source>
        <dbReference type="EMBL" id="EEG30407.1"/>
    </source>
</evidence>
<dbReference type="EMBL" id="ACEC01000065">
    <property type="protein sequence ID" value="EEG30407.1"/>
    <property type="molecule type" value="Genomic_DNA"/>
</dbReference>
<gene>
    <name evidence="1" type="ORF">CLOSTMETH_01988</name>
</gene>
<protein>
    <submittedName>
        <fullName evidence="1">Uncharacterized protein</fullName>
    </submittedName>
</protein>
<proteinExistence type="predicted"/>
<dbReference type="STRING" id="537013.CLOSTMETH_01988"/>
<dbReference type="Proteomes" id="UP000003340">
    <property type="component" value="Unassembled WGS sequence"/>
</dbReference>
<organism evidence="1 2">
    <name type="scientific">[Clostridium] methylpentosum DSM 5476</name>
    <dbReference type="NCBI Taxonomy" id="537013"/>
    <lineage>
        <taxon>Bacteria</taxon>
        <taxon>Bacillati</taxon>
        <taxon>Bacillota</taxon>
        <taxon>Clostridia</taxon>
        <taxon>Eubacteriales</taxon>
        <taxon>Oscillospiraceae</taxon>
        <taxon>Oscillospiraceae incertae sedis</taxon>
    </lineage>
</organism>
<comment type="caution">
    <text evidence="1">The sequence shown here is derived from an EMBL/GenBank/DDBJ whole genome shotgun (WGS) entry which is preliminary data.</text>
</comment>
<reference evidence="1 2" key="1">
    <citation type="submission" date="2009-01" db="EMBL/GenBank/DDBJ databases">
        <authorList>
            <person name="Fulton L."/>
            <person name="Clifton S."/>
            <person name="Fulton B."/>
            <person name="Xu J."/>
            <person name="Minx P."/>
            <person name="Pepin K.H."/>
            <person name="Johnson M."/>
            <person name="Bhonagiri V."/>
            <person name="Nash W.E."/>
            <person name="Mardis E.R."/>
            <person name="Wilson R.K."/>
        </authorList>
    </citation>
    <scope>NUCLEOTIDE SEQUENCE [LARGE SCALE GENOMIC DNA]</scope>
    <source>
        <strain evidence="1 2">DSM 5476</strain>
    </source>
</reference>
<sequence>METAGQYRRLAVTRISCCIVKDEQSAPPAYFTDRKPAFSLQHLWRQSSALIRSFAQRGPPGHIAMGIPQQSQGFFIDGQSPLILAGASRRASRV</sequence>